<dbReference type="AlphaFoldDB" id="A0A366IMF5"/>
<proteinExistence type="predicted"/>
<dbReference type="EMBL" id="QNSB01000003">
    <property type="protein sequence ID" value="RBP73051.1"/>
    <property type="molecule type" value="Genomic_DNA"/>
</dbReference>
<dbReference type="RefSeq" id="WP_281268750.1">
    <property type="nucleotide sequence ID" value="NZ_QNSB01000003.1"/>
</dbReference>
<protein>
    <submittedName>
        <fullName evidence="1">Uncharacterized protein</fullName>
    </submittedName>
</protein>
<evidence type="ECO:0000313" key="2">
    <source>
        <dbReference type="Proteomes" id="UP000253509"/>
    </source>
</evidence>
<sequence length="43" mass="5008">MSDFILIVIVALAVIASVWALVINIQNGRELKKQLRRWENRDD</sequence>
<organism evidence="1 2">
    <name type="scientific">Brevibacterium celere</name>
    <dbReference type="NCBI Taxonomy" id="225845"/>
    <lineage>
        <taxon>Bacteria</taxon>
        <taxon>Bacillati</taxon>
        <taxon>Actinomycetota</taxon>
        <taxon>Actinomycetes</taxon>
        <taxon>Micrococcales</taxon>
        <taxon>Brevibacteriaceae</taxon>
        <taxon>Brevibacterium</taxon>
    </lineage>
</organism>
<keyword evidence="2" id="KW-1185">Reference proteome</keyword>
<gene>
    <name evidence="1" type="ORF">DFO65_103346</name>
</gene>
<accession>A0A366IMF5</accession>
<dbReference type="Proteomes" id="UP000253509">
    <property type="component" value="Unassembled WGS sequence"/>
</dbReference>
<name>A0A366IMF5_9MICO</name>
<comment type="caution">
    <text evidence="1">The sequence shown here is derived from an EMBL/GenBank/DDBJ whole genome shotgun (WGS) entry which is preliminary data.</text>
</comment>
<reference evidence="1 2" key="1">
    <citation type="submission" date="2018-06" db="EMBL/GenBank/DDBJ databases">
        <title>Freshwater and sediment microbial communities from various areas in North America, analyzing microbe dynamics in response to fracking.</title>
        <authorList>
            <person name="Lamendella R."/>
        </authorList>
    </citation>
    <scope>NUCLEOTIDE SEQUENCE [LARGE SCALE GENOMIC DNA]</scope>
    <source>
        <strain evidence="1 2">3b_TX</strain>
    </source>
</reference>
<evidence type="ECO:0000313" key="1">
    <source>
        <dbReference type="EMBL" id="RBP73051.1"/>
    </source>
</evidence>